<protein>
    <submittedName>
        <fullName evidence="2">Uncharacterized protein</fullName>
    </submittedName>
</protein>
<name>W0BH77_9GAMM</name>
<proteinExistence type="predicted"/>
<dbReference type="RefSeq" id="WP_025386449.1">
    <property type="nucleotide sequence ID" value="NZ_CP004006.1"/>
</dbReference>
<keyword evidence="1" id="KW-1133">Transmembrane helix</keyword>
<keyword evidence="1" id="KW-0472">Membrane</keyword>
<evidence type="ECO:0000313" key="3">
    <source>
        <dbReference type="Proteomes" id="UP000018838"/>
    </source>
</evidence>
<accession>W0BH77</accession>
<dbReference type="EMBL" id="CP004006">
    <property type="protein sequence ID" value="AHE68081.1"/>
    <property type="molecule type" value="Genomic_DNA"/>
</dbReference>
<keyword evidence="1" id="KW-0812">Transmembrane</keyword>
<dbReference type="KEGG" id="lok:Loa_02544"/>
<dbReference type="AlphaFoldDB" id="W0BH77"/>
<dbReference type="HOGENOM" id="CLU_2954920_0_0_6"/>
<dbReference type="Proteomes" id="UP000018838">
    <property type="component" value="Chromosome"/>
</dbReference>
<evidence type="ECO:0000256" key="1">
    <source>
        <dbReference type="SAM" id="Phobius"/>
    </source>
</evidence>
<feature type="transmembrane region" description="Helical" evidence="1">
    <location>
        <begin position="6"/>
        <end position="25"/>
    </location>
</feature>
<dbReference type="STRING" id="1268635.Loa_02544"/>
<keyword evidence="3" id="KW-1185">Reference proteome</keyword>
<sequence>MHAVKIKLIFVNPVIFLLTHYLVVFPHEFAHSLWHGCWVIKAIHWLLTTGEQADQICCY</sequence>
<evidence type="ECO:0000313" key="2">
    <source>
        <dbReference type="EMBL" id="AHE68081.1"/>
    </source>
</evidence>
<reference evidence="2 3" key="1">
    <citation type="journal article" date="2013" name="Int. J. Med. Microbiol.">
        <title>Legionella oakridgensis ATCC 33761 genome sequence and phenotypic characterization reveals its replication capacity in amoebae.</title>
        <authorList>
            <person name="Brzuszkiewicz E."/>
            <person name="Schulz T."/>
            <person name="Rydzewski K."/>
            <person name="Daniel R."/>
            <person name="Gillmaier N."/>
            <person name="Dittmann C."/>
            <person name="Holland G."/>
            <person name="Schunder E."/>
            <person name="Lautner M."/>
            <person name="Eisenreich W."/>
            <person name="Luck C."/>
            <person name="Heuner K."/>
        </authorList>
    </citation>
    <scope>NUCLEOTIDE SEQUENCE [LARGE SCALE GENOMIC DNA]</scope>
    <source>
        <strain>OR-10</strain>
        <strain evidence="3">ATCC 33761</strain>
    </source>
</reference>
<organism evidence="2 3">
    <name type="scientific">Legionella oakridgensis ATCC 33761 = DSM 21215</name>
    <dbReference type="NCBI Taxonomy" id="1268635"/>
    <lineage>
        <taxon>Bacteria</taxon>
        <taxon>Pseudomonadati</taxon>
        <taxon>Pseudomonadota</taxon>
        <taxon>Gammaproteobacteria</taxon>
        <taxon>Legionellales</taxon>
        <taxon>Legionellaceae</taxon>
        <taxon>Legionella</taxon>
    </lineage>
</organism>
<gene>
    <name evidence="2" type="ORF">Loa_02544</name>
</gene>
<dbReference type="PATRIC" id="fig|1268635.3.peg.2609"/>